<proteinExistence type="predicted"/>
<reference evidence="2" key="1">
    <citation type="journal article" date="2015" name="Nature">
        <title>Complex archaea that bridge the gap between prokaryotes and eukaryotes.</title>
        <authorList>
            <person name="Spang A."/>
            <person name="Saw J.H."/>
            <person name="Jorgensen S.L."/>
            <person name="Zaremba-Niedzwiedzka K."/>
            <person name="Martijn J."/>
            <person name="Lind A.E."/>
            <person name="van Eijk R."/>
            <person name="Schleper C."/>
            <person name="Guy L."/>
            <person name="Ettema T.J."/>
        </authorList>
    </citation>
    <scope>NUCLEOTIDE SEQUENCE</scope>
</reference>
<evidence type="ECO:0000313" key="2">
    <source>
        <dbReference type="EMBL" id="KKL98951.1"/>
    </source>
</evidence>
<dbReference type="AlphaFoldDB" id="A0A0F9H7K0"/>
<feature type="transmembrane region" description="Helical" evidence="1">
    <location>
        <begin position="142"/>
        <end position="159"/>
    </location>
</feature>
<keyword evidence="1" id="KW-0472">Membrane</keyword>
<evidence type="ECO:0000256" key="1">
    <source>
        <dbReference type="SAM" id="Phobius"/>
    </source>
</evidence>
<accession>A0A0F9H7K0</accession>
<name>A0A0F9H7K0_9ZZZZ</name>
<sequence>MVEDKSLKEKIDILFDEKEKEEKKKYKDKRFRLPMKAKVGKDKMNKGFITVMTIKGNRNVDFVRTKIIGGTIKMEDKEPRSIHALNQDDIFLYKNKPFIIQPKVNLNPWNPLKAKNETYGQALVMARMEGDKITTKKGFGKAGWIIGAVILGIIAYAFITGA</sequence>
<protein>
    <submittedName>
        <fullName evidence="2">Uncharacterized protein</fullName>
    </submittedName>
</protein>
<keyword evidence="1" id="KW-1133">Transmembrane helix</keyword>
<gene>
    <name evidence="2" type="ORF">LCGC14_1819300</name>
</gene>
<dbReference type="EMBL" id="LAZR01017791">
    <property type="protein sequence ID" value="KKL98951.1"/>
    <property type="molecule type" value="Genomic_DNA"/>
</dbReference>
<keyword evidence="1" id="KW-0812">Transmembrane</keyword>
<comment type="caution">
    <text evidence="2">The sequence shown here is derived from an EMBL/GenBank/DDBJ whole genome shotgun (WGS) entry which is preliminary data.</text>
</comment>
<organism evidence="2">
    <name type="scientific">marine sediment metagenome</name>
    <dbReference type="NCBI Taxonomy" id="412755"/>
    <lineage>
        <taxon>unclassified sequences</taxon>
        <taxon>metagenomes</taxon>
        <taxon>ecological metagenomes</taxon>
    </lineage>
</organism>